<dbReference type="Gene3D" id="1.25.40.10">
    <property type="entry name" value="Tetratricopeptide repeat domain"/>
    <property type="match status" value="4"/>
</dbReference>
<protein>
    <submittedName>
        <fullName evidence="8">Tetratricopeptide repeat protein</fullName>
    </submittedName>
</protein>
<dbReference type="InterPro" id="IPR051685">
    <property type="entry name" value="Ycf3/AcsC/BcsC/TPR_MFPF"/>
</dbReference>
<keyword evidence="2" id="KW-0677">Repeat</keyword>
<dbReference type="Pfam" id="PF12895">
    <property type="entry name" value="ANAPC3"/>
    <property type="match status" value="1"/>
</dbReference>
<name>A0ABR8N0B1_9BACL</name>
<evidence type="ECO:0000313" key="8">
    <source>
        <dbReference type="EMBL" id="MBD3920219.1"/>
    </source>
</evidence>
<keyword evidence="1" id="KW-0235">DNA replication</keyword>
<dbReference type="InterPro" id="IPR001623">
    <property type="entry name" value="DnaJ_domain"/>
</dbReference>
<dbReference type="CDD" id="cd06257">
    <property type="entry name" value="DnaJ"/>
    <property type="match status" value="1"/>
</dbReference>
<dbReference type="SMART" id="SM00271">
    <property type="entry name" value="DnaJ"/>
    <property type="match status" value="1"/>
</dbReference>
<dbReference type="PROSITE" id="PS50005">
    <property type="entry name" value="TPR"/>
    <property type="match status" value="4"/>
</dbReference>
<evidence type="ECO:0000259" key="7">
    <source>
        <dbReference type="PROSITE" id="PS50076"/>
    </source>
</evidence>
<dbReference type="Pfam" id="PF13181">
    <property type="entry name" value="TPR_8"/>
    <property type="match status" value="1"/>
</dbReference>
<dbReference type="EMBL" id="JACXZA010000003">
    <property type="protein sequence ID" value="MBD3920219.1"/>
    <property type="molecule type" value="Genomic_DNA"/>
</dbReference>
<evidence type="ECO:0000256" key="5">
    <source>
        <dbReference type="PROSITE-ProRule" id="PRU00339"/>
    </source>
</evidence>
<evidence type="ECO:0000256" key="6">
    <source>
        <dbReference type="SAM" id="MobiDB-lite"/>
    </source>
</evidence>
<feature type="repeat" description="TPR" evidence="5">
    <location>
        <begin position="660"/>
        <end position="693"/>
    </location>
</feature>
<dbReference type="InterPro" id="IPR036869">
    <property type="entry name" value="J_dom_sf"/>
</dbReference>
<evidence type="ECO:0000313" key="9">
    <source>
        <dbReference type="Proteomes" id="UP000609346"/>
    </source>
</evidence>
<organism evidence="8 9">
    <name type="scientific">Paenibacillus terricola</name>
    <dbReference type="NCBI Taxonomy" id="2763503"/>
    <lineage>
        <taxon>Bacteria</taxon>
        <taxon>Bacillati</taxon>
        <taxon>Bacillota</taxon>
        <taxon>Bacilli</taxon>
        <taxon>Bacillales</taxon>
        <taxon>Paenibacillaceae</taxon>
        <taxon>Paenibacillus</taxon>
    </lineage>
</organism>
<dbReference type="Proteomes" id="UP000609346">
    <property type="component" value="Unassembled WGS sequence"/>
</dbReference>
<dbReference type="SUPFAM" id="SSF48452">
    <property type="entry name" value="TPR-like"/>
    <property type="match status" value="3"/>
</dbReference>
<evidence type="ECO:0000256" key="1">
    <source>
        <dbReference type="ARBA" id="ARBA00022705"/>
    </source>
</evidence>
<feature type="repeat" description="TPR" evidence="5">
    <location>
        <begin position="293"/>
        <end position="326"/>
    </location>
</feature>
<dbReference type="Gene3D" id="1.10.287.110">
    <property type="entry name" value="DnaJ domain"/>
    <property type="match status" value="1"/>
</dbReference>
<keyword evidence="4" id="KW-0346">Stress response</keyword>
<dbReference type="PANTHER" id="PTHR44943">
    <property type="entry name" value="CELLULOSE SYNTHASE OPERON PROTEIN C"/>
    <property type="match status" value="1"/>
</dbReference>
<reference evidence="8 9" key="1">
    <citation type="submission" date="2020-09" db="EMBL/GenBank/DDBJ databases">
        <title>Paenibacillus sp. strain PR3 16S rRNA gene Genome sequencing and assembly.</title>
        <authorList>
            <person name="Kim J."/>
        </authorList>
    </citation>
    <scope>NUCLEOTIDE SEQUENCE [LARGE SCALE GENOMIC DNA]</scope>
    <source>
        <strain evidence="8 9">PR3</strain>
    </source>
</reference>
<keyword evidence="3 5" id="KW-0802">TPR repeat</keyword>
<comment type="caution">
    <text evidence="8">The sequence shown here is derived from an EMBL/GenBank/DDBJ whole genome shotgun (WGS) entry which is preliminary data.</text>
</comment>
<dbReference type="SUPFAM" id="SSF46565">
    <property type="entry name" value="Chaperone J-domain"/>
    <property type="match status" value="1"/>
</dbReference>
<dbReference type="Pfam" id="PF14559">
    <property type="entry name" value="TPR_19"/>
    <property type="match status" value="2"/>
</dbReference>
<dbReference type="InterPro" id="IPR019734">
    <property type="entry name" value="TPR_rpt"/>
</dbReference>
<evidence type="ECO:0000256" key="2">
    <source>
        <dbReference type="ARBA" id="ARBA00022737"/>
    </source>
</evidence>
<evidence type="ECO:0000256" key="4">
    <source>
        <dbReference type="ARBA" id="ARBA00023016"/>
    </source>
</evidence>
<evidence type="ECO:0000256" key="3">
    <source>
        <dbReference type="ARBA" id="ARBA00022803"/>
    </source>
</evidence>
<keyword evidence="9" id="KW-1185">Reference proteome</keyword>
<feature type="region of interest" description="Disordered" evidence="6">
    <location>
        <begin position="842"/>
        <end position="863"/>
    </location>
</feature>
<sequence>MDFYSVLNISEGADLKEIKRAYARLLPMHSPEHDREGFQRLRTAYEAAIKHVTERPSAEARNTIESEEAAAGPITTVEQFVERVKAIYNNYRLRMDAGVWERLLAEDICHHLDTRSEISEQLLGFLMDNYFLPQSVWVVMNEHFEWSGQRAALVQRFNSNFIDYLFRRIERDDFFRYEQLIGLSADQADAFIRAIHTGSNALEAFDYYGAYAAIEEAKAIQPDHADLLILMARYLMAIGRLEEAESLLSAQIERDADDFYTRYYRANLHYRLGQYEAAMELFEQIIPIRPDMVDILFSLGKCGVSLAAYDKAIEYLNRLRKILPNDSEVQWLLVSAYQFQIGQLQKELHEGADDEIKSMLLATAYLETGRNEECYELLVQMERKRRSAKLYDMLCSVLYRLGKPELAQQTLTEAIRQFPDDFELNLFYGGHLDDIGQVEEAIRYYEKAEAVQPDHATLLNNKAYSLNRLGRYEEALAYSIRVSAIEPSMPNGYRTKAEALLGLNRLEESYEACEEALRLNAQYTHAYVTKMKILTSARQLGDVHAVYQKTQELGLQDVRLQGAMAEALRLGGNYEEAILHCEQALETDGSRAEIRYTLALSYFHLNRYEEACASFDDVIAANGSEEARYHKGLSLYYSDKDEAALQEARHAITLDIGNKDHFHDLMGDIYRHWDQRDNAVREYRMAIAYNPNRAIYYCQIGELLRGSLDRIEECFEALNAALELDPSMVRAYESKIHAHFFITEDYSSCLDLCNTVLELEPEHMFAIDFKAWALFKLGSMEEAQRIVQEGLLLDGRFVSLLHLKAVLLRENGLTREALIVCDRILEIDPEHKETNEIIESLQPQEPEKEEKGGRSLFRRLISK</sequence>
<accession>A0ABR8N0B1</accession>
<dbReference type="InterPro" id="IPR011990">
    <property type="entry name" value="TPR-like_helical_dom_sf"/>
</dbReference>
<feature type="repeat" description="TPR" evidence="5">
    <location>
        <begin position="259"/>
        <end position="292"/>
    </location>
</feature>
<dbReference type="Pfam" id="PF13432">
    <property type="entry name" value="TPR_16"/>
    <property type="match status" value="1"/>
</dbReference>
<gene>
    <name evidence="8" type="ORF">H8B09_15745</name>
</gene>
<dbReference type="RefSeq" id="WP_191204458.1">
    <property type="nucleotide sequence ID" value="NZ_JACXZA010000003.1"/>
</dbReference>
<dbReference type="PROSITE" id="PS50076">
    <property type="entry name" value="DNAJ_2"/>
    <property type="match status" value="1"/>
</dbReference>
<feature type="domain" description="J" evidence="7">
    <location>
        <begin position="2"/>
        <end position="92"/>
    </location>
</feature>
<dbReference type="SMART" id="SM00028">
    <property type="entry name" value="TPR"/>
    <property type="match status" value="14"/>
</dbReference>
<proteinExistence type="predicted"/>
<feature type="repeat" description="TPR" evidence="5">
    <location>
        <begin position="422"/>
        <end position="455"/>
    </location>
</feature>
<dbReference type="PANTHER" id="PTHR44943:SF8">
    <property type="entry name" value="TPR REPEAT-CONTAINING PROTEIN MJ0263"/>
    <property type="match status" value="1"/>
</dbReference>